<evidence type="ECO:0000256" key="3">
    <source>
        <dbReference type="ARBA" id="ARBA00022989"/>
    </source>
</evidence>
<comment type="subcellular location">
    <subcellularLocation>
        <location evidence="1">Membrane</location>
        <topology evidence="1">Multi-pass membrane protein</topology>
    </subcellularLocation>
</comment>
<feature type="domain" description="Sodium/calcium exchanger membrane region" evidence="6">
    <location>
        <begin position="4"/>
        <end position="147"/>
    </location>
</feature>
<evidence type="ECO:0000256" key="2">
    <source>
        <dbReference type="ARBA" id="ARBA00022692"/>
    </source>
</evidence>
<dbReference type="GO" id="GO:0006874">
    <property type="term" value="P:intracellular calcium ion homeostasis"/>
    <property type="evidence" value="ECO:0007669"/>
    <property type="project" value="TreeGrafter"/>
</dbReference>
<feature type="transmembrane region" description="Helical" evidence="5">
    <location>
        <begin position="77"/>
        <end position="98"/>
    </location>
</feature>
<keyword evidence="4 5" id="KW-0472">Membrane</keyword>
<comment type="caution">
    <text evidence="7">The sequence shown here is derived from an EMBL/GenBank/DDBJ whole genome shotgun (WGS) entry which is preliminary data.</text>
</comment>
<gene>
    <name evidence="7" type="ORF">IBL28_07445</name>
</gene>
<proteinExistence type="predicted"/>
<evidence type="ECO:0000256" key="5">
    <source>
        <dbReference type="SAM" id="Phobius"/>
    </source>
</evidence>
<sequence length="319" mass="35022">MDDFIVLIAGISGLWGGTEIVVRNALVLAKKYNVSELFIGLTILAFGTDLPELVVAIDGAFYNLKGVNVSGVIVGNAIGSSVCQISIVMGLTAFFHFLKVEKKQVRYMAIELIGSLLLLLLLAFDHTITWNDGALMIVVFLIYIFTRLQREPKQLQAEFKIDKKRSLNDVLPVIFLVLGLGLVIFSSDITIKHALNIAQIWEVRQSFVGAVIIGLGSSLPELAVSVNAAIKKKPGLSIGNIIGSNIFDLLIPLGMASLVADIRVIKETLWFDIPFLLLISISVLWFLDEKRGLKRSQGIILLCSYVLYAVIKYLFSDPG</sequence>
<keyword evidence="2 5" id="KW-0812">Transmembrane</keyword>
<feature type="transmembrane region" description="Helical" evidence="5">
    <location>
        <begin position="130"/>
        <end position="146"/>
    </location>
</feature>
<feature type="transmembrane region" description="Helical" evidence="5">
    <location>
        <begin position="6"/>
        <end position="26"/>
    </location>
</feature>
<dbReference type="InterPro" id="IPR004837">
    <property type="entry name" value="NaCa_Exmemb"/>
</dbReference>
<dbReference type="AlphaFoldDB" id="A0A926JR60"/>
<feature type="transmembrane region" description="Helical" evidence="5">
    <location>
        <begin position="207"/>
        <end position="230"/>
    </location>
</feature>
<dbReference type="Pfam" id="PF01699">
    <property type="entry name" value="Na_Ca_ex"/>
    <property type="match status" value="2"/>
</dbReference>
<dbReference type="RefSeq" id="WP_187964942.1">
    <property type="nucleotide sequence ID" value="NZ_JACVDC010000015.1"/>
</dbReference>
<evidence type="ECO:0000256" key="1">
    <source>
        <dbReference type="ARBA" id="ARBA00004141"/>
    </source>
</evidence>
<dbReference type="InterPro" id="IPR044880">
    <property type="entry name" value="NCX_ion-bd_dom_sf"/>
</dbReference>
<dbReference type="GO" id="GO:0008273">
    <property type="term" value="F:calcium, potassium:sodium antiporter activity"/>
    <property type="evidence" value="ECO:0007669"/>
    <property type="project" value="TreeGrafter"/>
</dbReference>
<dbReference type="EMBL" id="JACVDC010000015">
    <property type="protein sequence ID" value="MBC9795794.1"/>
    <property type="molecule type" value="Genomic_DNA"/>
</dbReference>
<evidence type="ECO:0000313" key="7">
    <source>
        <dbReference type="EMBL" id="MBC9795794.1"/>
    </source>
</evidence>
<feature type="transmembrane region" description="Helical" evidence="5">
    <location>
        <begin position="268"/>
        <end position="287"/>
    </location>
</feature>
<protein>
    <submittedName>
        <fullName evidence="7">Calcium/sodium antiporter</fullName>
    </submittedName>
</protein>
<dbReference type="GO" id="GO:0005262">
    <property type="term" value="F:calcium channel activity"/>
    <property type="evidence" value="ECO:0007669"/>
    <property type="project" value="TreeGrafter"/>
</dbReference>
<dbReference type="PANTHER" id="PTHR10846:SF8">
    <property type="entry name" value="INNER MEMBRANE PROTEIN YRBG"/>
    <property type="match status" value="1"/>
</dbReference>
<evidence type="ECO:0000313" key="8">
    <source>
        <dbReference type="Proteomes" id="UP000653730"/>
    </source>
</evidence>
<keyword evidence="8" id="KW-1185">Reference proteome</keyword>
<keyword evidence="3 5" id="KW-1133">Transmembrane helix</keyword>
<accession>A0A926JR60</accession>
<feature type="transmembrane region" description="Helical" evidence="5">
    <location>
        <begin position="242"/>
        <end position="262"/>
    </location>
</feature>
<feature type="transmembrane region" description="Helical" evidence="5">
    <location>
        <begin position="167"/>
        <end position="187"/>
    </location>
</feature>
<dbReference type="InterPro" id="IPR004481">
    <property type="entry name" value="K/Na/Ca-exchanger"/>
</dbReference>
<dbReference type="NCBIfam" id="TIGR00367">
    <property type="entry name" value="calcium/sodium antiporter"/>
    <property type="match status" value="1"/>
</dbReference>
<feature type="transmembrane region" description="Helical" evidence="5">
    <location>
        <begin position="299"/>
        <end position="315"/>
    </location>
</feature>
<feature type="transmembrane region" description="Helical" evidence="5">
    <location>
        <begin position="38"/>
        <end position="57"/>
    </location>
</feature>
<dbReference type="Gene3D" id="1.20.1420.30">
    <property type="entry name" value="NCX, central ion-binding region"/>
    <property type="match status" value="1"/>
</dbReference>
<feature type="transmembrane region" description="Helical" evidence="5">
    <location>
        <begin position="105"/>
        <end position="124"/>
    </location>
</feature>
<name>A0A926JR60_9FLAO</name>
<dbReference type="PANTHER" id="PTHR10846">
    <property type="entry name" value="SODIUM/POTASSIUM/CALCIUM EXCHANGER"/>
    <property type="match status" value="1"/>
</dbReference>
<feature type="domain" description="Sodium/calcium exchanger membrane region" evidence="6">
    <location>
        <begin position="173"/>
        <end position="313"/>
    </location>
</feature>
<dbReference type="GO" id="GO:0005886">
    <property type="term" value="C:plasma membrane"/>
    <property type="evidence" value="ECO:0007669"/>
    <property type="project" value="TreeGrafter"/>
</dbReference>
<organism evidence="7 8">
    <name type="scientific">Sinomicrobium weinanense</name>
    <dbReference type="NCBI Taxonomy" id="2842200"/>
    <lineage>
        <taxon>Bacteria</taxon>
        <taxon>Pseudomonadati</taxon>
        <taxon>Bacteroidota</taxon>
        <taxon>Flavobacteriia</taxon>
        <taxon>Flavobacteriales</taxon>
        <taxon>Flavobacteriaceae</taxon>
        <taxon>Sinomicrobium</taxon>
    </lineage>
</organism>
<evidence type="ECO:0000259" key="6">
    <source>
        <dbReference type="Pfam" id="PF01699"/>
    </source>
</evidence>
<reference evidence="7 8" key="1">
    <citation type="submission" date="2020-09" db="EMBL/GenBank/DDBJ databases">
        <title>Sinomicrobium weinanense sp. nov., a halophilic bacteria isolated from saline-alkali soil.</title>
        <authorList>
            <person name="Wu P."/>
            <person name="Ren H."/>
            <person name="Mei Y."/>
            <person name="Liang Y."/>
            <person name="Chen Z."/>
        </authorList>
    </citation>
    <scope>NUCLEOTIDE SEQUENCE [LARGE SCALE GENOMIC DNA]</scope>
    <source>
        <strain evidence="7 8">FJxs</strain>
    </source>
</reference>
<dbReference type="Proteomes" id="UP000653730">
    <property type="component" value="Unassembled WGS sequence"/>
</dbReference>
<evidence type="ECO:0000256" key="4">
    <source>
        <dbReference type="ARBA" id="ARBA00023136"/>
    </source>
</evidence>